<dbReference type="OrthoDB" id="142032at2759"/>
<sequence length="132" mass="15099">MSGAVSNITRRRQNRYYSLISFAAKSIEKRKFENTPCSPQLLQYAWVEQYLKEIACLDNEAIQKVWLTNIALCSRIVDGHMVAAKCAKVIRANHSQNVCSKMKVYGTDGNKEQDSEIRMLLLVQNEIDRVMA</sequence>
<dbReference type="Proteomes" id="UP000198211">
    <property type="component" value="Unassembled WGS sequence"/>
</dbReference>
<gene>
    <name evidence="1" type="ORF">PHMEG_00035863</name>
</gene>
<accession>A0A225UPE2</accession>
<dbReference type="AlphaFoldDB" id="A0A225UPE2"/>
<keyword evidence="2" id="KW-1185">Reference proteome</keyword>
<reference evidence="2" key="1">
    <citation type="submission" date="2017-03" db="EMBL/GenBank/DDBJ databases">
        <title>Phytopthora megakarya and P. palmivora, two closely related causual agents of cacao black pod achieved similar genome size and gene model numbers by different mechanisms.</title>
        <authorList>
            <person name="Ali S."/>
            <person name="Shao J."/>
            <person name="Larry D.J."/>
            <person name="Kronmiller B."/>
            <person name="Shen D."/>
            <person name="Strem M.D."/>
            <person name="Melnick R.L."/>
            <person name="Guiltinan M.J."/>
            <person name="Tyler B.M."/>
            <person name="Meinhardt L.W."/>
            <person name="Bailey B.A."/>
        </authorList>
    </citation>
    <scope>NUCLEOTIDE SEQUENCE [LARGE SCALE GENOMIC DNA]</scope>
    <source>
        <strain evidence="2">zdho120</strain>
    </source>
</reference>
<comment type="caution">
    <text evidence="1">The sequence shown here is derived from an EMBL/GenBank/DDBJ whole genome shotgun (WGS) entry which is preliminary data.</text>
</comment>
<evidence type="ECO:0000313" key="1">
    <source>
        <dbReference type="EMBL" id="OWY94416.1"/>
    </source>
</evidence>
<name>A0A225UPE2_9STRA</name>
<organism evidence="1 2">
    <name type="scientific">Phytophthora megakarya</name>
    <dbReference type="NCBI Taxonomy" id="4795"/>
    <lineage>
        <taxon>Eukaryota</taxon>
        <taxon>Sar</taxon>
        <taxon>Stramenopiles</taxon>
        <taxon>Oomycota</taxon>
        <taxon>Peronosporomycetes</taxon>
        <taxon>Peronosporales</taxon>
        <taxon>Peronosporaceae</taxon>
        <taxon>Phytophthora</taxon>
    </lineage>
</organism>
<dbReference type="EMBL" id="NBNE01014417">
    <property type="protein sequence ID" value="OWY94416.1"/>
    <property type="molecule type" value="Genomic_DNA"/>
</dbReference>
<protein>
    <submittedName>
        <fullName evidence="1">Uncharacterized protein</fullName>
    </submittedName>
</protein>
<proteinExistence type="predicted"/>
<evidence type="ECO:0000313" key="2">
    <source>
        <dbReference type="Proteomes" id="UP000198211"/>
    </source>
</evidence>